<feature type="transmembrane region" description="Helical" evidence="6">
    <location>
        <begin position="159"/>
        <end position="179"/>
    </location>
</feature>
<feature type="transmembrane region" description="Helical" evidence="6">
    <location>
        <begin position="237"/>
        <end position="256"/>
    </location>
</feature>
<evidence type="ECO:0000256" key="2">
    <source>
        <dbReference type="ARBA" id="ARBA00022475"/>
    </source>
</evidence>
<dbReference type="PANTHER" id="PTHR43124">
    <property type="entry name" value="PURINE EFFLUX PUMP PBUE"/>
    <property type="match status" value="1"/>
</dbReference>
<sequence length="384" mass="41372">MIKKSLLSLALGTFAIGMTEFTMMGILPDIAKDLNIDIPSAGHLISLYALGVVIGSPILVLFTAKYSPRKVLIFLMLLFAVFNALFAVSPIYSLLLVSRFMAGLPHGAFFGVGSVVAAKFADPGKKAQAIAIMVTGMTIANLIGVPLGTYIGHHFSWRYTYLIISLFGLLSMLSIYFWIPKMQPLSQVSKKSQLAYFKTKKAWVIIGMVSIGTGGLFAWLSYIAPLMTEITKINEDGIPFVMVLVGLGMIIGNLLGGKLADIITPQKTVTVSFIFMMLCLIIIYFTAHIPFMSYLMAFVTGVAAFSCSSPIQMLLIDSAEGSESIAAAGGQSSFNLGNTMGAFFGGLPITYGYAYNSPLLIGVGMVAIGICFSYYYLVLLKKSN</sequence>
<accession>A0AAJ1QYI9</accession>
<dbReference type="SUPFAM" id="SSF103473">
    <property type="entry name" value="MFS general substrate transporter"/>
    <property type="match status" value="1"/>
</dbReference>
<feature type="transmembrane region" description="Helical" evidence="6">
    <location>
        <begin position="130"/>
        <end position="153"/>
    </location>
</feature>
<dbReference type="InterPro" id="IPR050189">
    <property type="entry name" value="MFS_Efflux_Transporters"/>
</dbReference>
<feature type="transmembrane region" description="Helical" evidence="6">
    <location>
        <begin position="100"/>
        <end position="118"/>
    </location>
</feature>
<feature type="transmembrane region" description="Helical" evidence="6">
    <location>
        <begin position="71"/>
        <end position="94"/>
    </location>
</feature>
<organism evidence="8 9">
    <name type="scientific">Polaribacter sejongensis</name>
    <dbReference type="NCBI Taxonomy" id="985043"/>
    <lineage>
        <taxon>Bacteria</taxon>
        <taxon>Pseudomonadati</taxon>
        <taxon>Bacteroidota</taxon>
        <taxon>Flavobacteriia</taxon>
        <taxon>Flavobacteriales</taxon>
        <taxon>Flavobacteriaceae</taxon>
    </lineage>
</organism>
<dbReference type="PANTHER" id="PTHR43124:SF6">
    <property type="entry name" value="TRANSPORTER ARAJ-RELATED"/>
    <property type="match status" value="1"/>
</dbReference>
<keyword evidence="5 6" id="KW-0472">Membrane</keyword>
<evidence type="ECO:0000259" key="7">
    <source>
        <dbReference type="PROSITE" id="PS50850"/>
    </source>
</evidence>
<keyword evidence="4 6" id="KW-1133">Transmembrane helix</keyword>
<dbReference type="AlphaFoldDB" id="A0AAJ1QYI9"/>
<evidence type="ECO:0000313" key="9">
    <source>
        <dbReference type="Proteomes" id="UP001228636"/>
    </source>
</evidence>
<feature type="domain" description="Major facilitator superfamily (MFS) profile" evidence="7">
    <location>
        <begin position="5"/>
        <end position="381"/>
    </location>
</feature>
<proteinExistence type="predicted"/>
<dbReference type="Pfam" id="PF07690">
    <property type="entry name" value="MFS_1"/>
    <property type="match status" value="1"/>
</dbReference>
<dbReference type="Proteomes" id="UP001228636">
    <property type="component" value="Unassembled WGS sequence"/>
</dbReference>
<evidence type="ECO:0000313" key="8">
    <source>
        <dbReference type="EMBL" id="MDN3620475.1"/>
    </source>
</evidence>
<dbReference type="GO" id="GO:0022857">
    <property type="term" value="F:transmembrane transporter activity"/>
    <property type="evidence" value="ECO:0007669"/>
    <property type="project" value="InterPro"/>
</dbReference>
<evidence type="ECO:0000256" key="3">
    <source>
        <dbReference type="ARBA" id="ARBA00022692"/>
    </source>
</evidence>
<evidence type="ECO:0000256" key="5">
    <source>
        <dbReference type="ARBA" id="ARBA00023136"/>
    </source>
</evidence>
<comment type="caution">
    <text evidence="8">The sequence shown here is derived from an EMBL/GenBank/DDBJ whole genome shotgun (WGS) entry which is preliminary data.</text>
</comment>
<dbReference type="InterPro" id="IPR036259">
    <property type="entry name" value="MFS_trans_sf"/>
</dbReference>
<dbReference type="EMBL" id="JAUFQH010000011">
    <property type="protein sequence ID" value="MDN3620475.1"/>
    <property type="molecule type" value="Genomic_DNA"/>
</dbReference>
<evidence type="ECO:0000256" key="1">
    <source>
        <dbReference type="ARBA" id="ARBA00004651"/>
    </source>
</evidence>
<dbReference type="Gene3D" id="1.20.1250.20">
    <property type="entry name" value="MFS general substrate transporter like domains"/>
    <property type="match status" value="2"/>
</dbReference>
<protein>
    <submittedName>
        <fullName evidence="8">MFS transporter</fullName>
    </submittedName>
</protein>
<evidence type="ECO:0000256" key="4">
    <source>
        <dbReference type="ARBA" id="ARBA00022989"/>
    </source>
</evidence>
<dbReference type="InterPro" id="IPR011701">
    <property type="entry name" value="MFS"/>
</dbReference>
<keyword evidence="3 6" id="KW-0812">Transmembrane</keyword>
<dbReference type="GO" id="GO:0005886">
    <property type="term" value="C:plasma membrane"/>
    <property type="evidence" value="ECO:0007669"/>
    <property type="project" value="UniProtKB-SubCell"/>
</dbReference>
<reference evidence="8 9" key="1">
    <citation type="journal article" date="2014" name="Int. J. Syst. Evol. Microbiol.">
        <title>Complete genome sequence of Corynebacterium casei LMG S-19264T (=DSM 44701T), isolated from a smear-ripened cheese.</title>
        <authorList>
            <consortium name="US DOE Joint Genome Institute (JGI-PGF)"/>
            <person name="Walter F."/>
            <person name="Albersmeier A."/>
            <person name="Kalinowski J."/>
            <person name="Ruckert C."/>
        </authorList>
    </citation>
    <scope>NUCLEOTIDE SEQUENCE [LARGE SCALE GENOMIC DNA]</scope>
    <source>
        <strain evidence="8 9">CECT 8670</strain>
    </source>
</reference>
<dbReference type="PROSITE" id="PS50850">
    <property type="entry name" value="MFS"/>
    <property type="match status" value="1"/>
</dbReference>
<feature type="transmembrane region" description="Helical" evidence="6">
    <location>
        <begin position="44"/>
        <end position="64"/>
    </location>
</feature>
<keyword evidence="2" id="KW-1003">Cell membrane</keyword>
<evidence type="ECO:0000256" key="6">
    <source>
        <dbReference type="SAM" id="Phobius"/>
    </source>
</evidence>
<dbReference type="InterPro" id="IPR020846">
    <property type="entry name" value="MFS_dom"/>
</dbReference>
<name>A0AAJ1QYI9_9FLAO</name>
<comment type="subcellular location">
    <subcellularLocation>
        <location evidence="1">Cell membrane</location>
        <topology evidence="1">Multi-pass membrane protein</topology>
    </subcellularLocation>
</comment>
<feature type="transmembrane region" description="Helical" evidence="6">
    <location>
        <begin position="268"/>
        <end position="287"/>
    </location>
</feature>
<gene>
    <name evidence="8" type="ORF">QWY81_13490</name>
</gene>
<feature type="transmembrane region" description="Helical" evidence="6">
    <location>
        <begin position="200"/>
        <end position="225"/>
    </location>
</feature>
<dbReference type="CDD" id="cd17324">
    <property type="entry name" value="MFS_NepI_like"/>
    <property type="match status" value="1"/>
</dbReference>
<feature type="transmembrane region" description="Helical" evidence="6">
    <location>
        <begin position="360"/>
        <end position="380"/>
    </location>
</feature>